<dbReference type="Pfam" id="PF00756">
    <property type="entry name" value="Esterase"/>
    <property type="match status" value="1"/>
</dbReference>
<comment type="caution">
    <text evidence="1">The sequence shown here is derived from an EMBL/GenBank/DDBJ whole genome shotgun (WGS) entry which is preliminary data.</text>
</comment>
<dbReference type="PANTHER" id="PTHR48098:SF1">
    <property type="entry name" value="DIACYLGLYCEROL ACYLTRANSFERASE_MYCOLYLTRANSFERASE AG85A"/>
    <property type="match status" value="1"/>
</dbReference>
<evidence type="ECO:0000313" key="2">
    <source>
        <dbReference type="Proteomes" id="UP000824055"/>
    </source>
</evidence>
<accession>A0A9D2JV62</accession>
<dbReference type="Gene3D" id="3.40.50.1820">
    <property type="entry name" value="alpha/beta hydrolase"/>
    <property type="match status" value="1"/>
</dbReference>
<dbReference type="GO" id="GO:0016747">
    <property type="term" value="F:acyltransferase activity, transferring groups other than amino-acyl groups"/>
    <property type="evidence" value="ECO:0007669"/>
    <property type="project" value="TreeGrafter"/>
</dbReference>
<dbReference type="InterPro" id="IPR029058">
    <property type="entry name" value="AB_hydrolase_fold"/>
</dbReference>
<dbReference type="EMBL" id="DXBE01000024">
    <property type="protein sequence ID" value="HIZ68810.1"/>
    <property type="molecule type" value="Genomic_DNA"/>
</dbReference>
<protein>
    <submittedName>
        <fullName evidence="1">Esterase family protein</fullName>
    </submittedName>
</protein>
<dbReference type="InterPro" id="IPR050583">
    <property type="entry name" value="Mycobacterial_A85_antigen"/>
</dbReference>
<sequence length="250" mass="28749">MLQGITEREYSIYLPPSYEEDKAKTYPILYLLHGGGCSNTDWEQYGGLSHLADSLIACGQMEEMVVVCPEANKDNMIWFNADHWRYEDFMFREFMPYIERTYRIKPGKAYRSVAGFSMGGGAAVVYGVLHPDLFNVVYGMSCYLRAQPLEFLKNDPSAPWRQKLVDDYNPILTIANGSEADVEAWKTVHWFIDCGDKDFTYDANIDLIASFRKRSIPYELRVKAGGHDWNYWRPALRDALLYVSSQLPGE</sequence>
<dbReference type="PANTHER" id="PTHR48098">
    <property type="entry name" value="ENTEROCHELIN ESTERASE-RELATED"/>
    <property type="match status" value="1"/>
</dbReference>
<name>A0A9D2JV62_9BACT</name>
<dbReference type="SUPFAM" id="SSF53474">
    <property type="entry name" value="alpha/beta-Hydrolases"/>
    <property type="match status" value="1"/>
</dbReference>
<reference evidence="1" key="1">
    <citation type="journal article" date="2021" name="PeerJ">
        <title>Extensive microbial diversity within the chicken gut microbiome revealed by metagenomics and culture.</title>
        <authorList>
            <person name="Gilroy R."/>
            <person name="Ravi A."/>
            <person name="Getino M."/>
            <person name="Pursley I."/>
            <person name="Horton D.L."/>
            <person name="Alikhan N.F."/>
            <person name="Baker D."/>
            <person name="Gharbi K."/>
            <person name="Hall N."/>
            <person name="Watson M."/>
            <person name="Adriaenssens E.M."/>
            <person name="Foster-Nyarko E."/>
            <person name="Jarju S."/>
            <person name="Secka A."/>
            <person name="Antonio M."/>
            <person name="Oren A."/>
            <person name="Chaudhuri R.R."/>
            <person name="La Ragione R."/>
            <person name="Hildebrand F."/>
            <person name="Pallen M.J."/>
        </authorList>
    </citation>
    <scope>NUCLEOTIDE SEQUENCE</scope>
    <source>
        <strain evidence="1">ChiHecec3B27-8219</strain>
    </source>
</reference>
<reference evidence="1" key="2">
    <citation type="submission" date="2021-04" db="EMBL/GenBank/DDBJ databases">
        <authorList>
            <person name="Gilroy R."/>
        </authorList>
    </citation>
    <scope>NUCLEOTIDE SEQUENCE</scope>
    <source>
        <strain evidence="1">ChiHecec3B27-8219</strain>
    </source>
</reference>
<organism evidence="1 2">
    <name type="scientific">Candidatus Prevotella avicola</name>
    <dbReference type="NCBI Taxonomy" id="2838738"/>
    <lineage>
        <taxon>Bacteria</taxon>
        <taxon>Pseudomonadati</taxon>
        <taxon>Bacteroidota</taxon>
        <taxon>Bacteroidia</taxon>
        <taxon>Bacteroidales</taxon>
        <taxon>Prevotellaceae</taxon>
        <taxon>Prevotella</taxon>
    </lineage>
</organism>
<dbReference type="InterPro" id="IPR000801">
    <property type="entry name" value="Esterase-like"/>
</dbReference>
<dbReference type="AlphaFoldDB" id="A0A9D2JV62"/>
<evidence type="ECO:0000313" key="1">
    <source>
        <dbReference type="EMBL" id="HIZ68810.1"/>
    </source>
</evidence>
<dbReference type="Proteomes" id="UP000824055">
    <property type="component" value="Unassembled WGS sequence"/>
</dbReference>
<proteinExistence type="predicted"/>
<gene>
    <name evidence="1" type="ORF">H9966_02850</name>
</gene>